<dbReference type="RefSeq" id="WP_092922179.1">
    <property type="nucleotide sequence ID" value="NZ_FOYN01000003.1"/>
</dbReference>
<feature type="region of interest" description="Disordered" evidence="4">
    <location>
        <begin position="1"/>
        <end position="25"/>
    </location>
</feature>
<dbReference type="OrthoDB" id="18209at2157"/>
<dbReference type="InterPro" id="IPR017871">
    <property type="entry name" value="ABC_transporter-like_CS"/>
</dbReference>
<name>A0A1I6H1R9_HALSD</name>
<dbReference type="Proteomes" id="UP000198932">
    <property type="component" value="Unassembled WGS sequence"/>
</dbReference>
<dbReference type="EMBL" id="FOYN01000003">
    <property type="protein sequence ID" value="SFR48287.1"/>
    <property type="molecule type" value="Genomic_DNA"/>
</dbReference>
<dbReference type="Pfam" id="PF08352">
    <property type="entry name" value="oligo_HPY"/>
    <property type="match status" value="1"/>
</dbReference>
<dbReference type="InterPro" id="IPR003593">
    <property type="entry name" value="AAA+_ATPase"/>
</dbReference>
<dbReference type="AlphaFoldDB" id="A0A1I6H1R9"/>
<dbReference type="InterPro" id="IPR050319">
    <property type="entry name" value="ABC_transp_ATP-bind"/>
</dbReference>
<dbReference type="GO" id="GO:0016887">
    <property type="term" value="F:ATP hydrolysis activity"/>
    <property type="evidence" value="ECO:0007669"/>
    <property type="project" value="InterPro"/>
</dbReference>
<protein>
    <submittedName>
        <fullName evidence="6">Oligopeptide transport system ATP-binding protein</fullName>
    </submittedName>
</protein>
<gene>
    <name evidence="6" type="ORF">SAMN04487937_2307</name>
</gene>
<dbReference type="NCBIfam" id="TIGR01727">
    <property type="entry name" value="oligo_HPY"/>
    <property type="match status" value="1"/>
</dbReference>
<dbReference type="InterPro" id="IPR003439">
    <property type="entry name" value="ABC_transporter-like_ATP-bd"/>
</dbReference>
<dbReference type="InterPro" id="IPR027417">
    <property type="entry name" value="P-loop_NTPase"/>
</dbReference>
<dbReference type="SUPFAM" id="SSF52540">
    <property type="entry name" value="P-loop containing nucleoside triphosphate hydrolases"/>
    <property type="match status" value="1"/>
</dbReference>
<dbReference type="GO" id="GO:0005524">
    <property type="term" value="F:ATP binding"/>
    <property type="evidence" value="ECO:0007669"/>
    <property type="project" value="UniProtKB-KW"/>
</dbReference>
<evidence type="ECO:0000313" key="7">
    <source>
        <dbReference type="Proteomes" id="UP000198932"/>
    </source>
</evidence>
<keyword evidence="3 6" id="KW-0067">ATP-binding</keyword>
<feature type="region of interest" description="Disordered" evidence="4">
    <location>
        <begin position="321"/>
        <end position="371"/>
    </location>
</feature>
<sequence>MSSQFESSVTDTTGGQSAESGGEPLLSAKGLKKHFPVEQSFLDRLFGDDEWVHAVDGVDLTLAERETLGVVGESGCGKSTLGRTLSRLYEPTAGTIHFDGEEISDAEGDRLKALRKDVQVIFQDPLSSLNPRKTVGEIVGKPLAVHDIATGEAKDERVAELFEEVGLSPDLRDRYPHEFSGGQRQRVGIARALAVEPKLIIADEPVSALDVSVQAQIINLMKRLQQEYGLSYVFIAHDLSVVRHVSDRIAVMYLGKIVEEGPTHDIFEAPAHPYTKSLLAAIPSITGEMGRRTVHLDGNPPSPIDPPSGCPFHTRCPEYIDEECEADEPALQPVEQSAESDPERHRSACHWNDRDEADRAAQSPYGNDVGG</sequence>
<dbReference type="FunFam" id="3.40.50.300:FF:000016">
    <property type="entry name" value="Oligopeptide ABC transporter ATP-binding component"/>
    <property type="match status" value="1"/>
</dbReference>
<keyword evidence="1" id="KW-0813">Transport</keyword>
<evidence type="ECO:0000256" key="3">
    <source>
        <dbReference type="ARBA" id="ARBA00022840"/>
    </source>
</evidence>
<organism evidence="6 7">
    <name type="scientific">Halorubrum sodomense</name>
    <dbReference type="NCBI Taxonomy" id="35743"/>
    <lineage>
        <taxon>Archaea</taxon>
        <taxon>Methanobacteriati</taxon>
        <taxon>Methanobacteriota</taxon>
        <taxon>Stenosarchaea group</taxon>
        <taxon>Halobacteria</taxon>
        <taxon>Halobacteriales</taxon>
        <taxon>Haloferacaceae</taxon>
        <taxon>Halorubrum</taxon>
    </lineage>
</organism>
<feature type="compositionally biased region" description="Polar residues" evidence="4">
    <location>
        <begin position="1"/>
        <end position="19"/>
    </location>
</feature>
<keyword evidence="7" id="KW-1185">Reference proteome</keyword>
<evidence type="ECO:0000256" key="1">
    <source>
        <dbReference type="ARBA" id="ARBA00022448"/>
    </source>
</evidence>
<feature type="compositionally biased region" description="Basic and acidic residues" evidence="4">
    <location>
        <begin position="341"/>
        <end position="359"/>
    </location>
</feature>
<dbReference type="InterPro" id="IPR013563">
    <property type="entry name" value="Oligopep_ABC_C"/>
</dbReference>
<dbReference type="Pfam" id="PF00005">
    <property type="entry name" value="ABC_tran"/>
    <property type="match status" value="1"/>
</dbReference>
<keyword evidence="2" id="KW-0547">Nucleotide-binding</keyword>
<dbReference type="STRING" id="35743.SAMN04487937_2307"/>
<feature type="domain" description="ABC transporter" evidence="5">
    <location>
        <begin position="37"/>
        <end position="279"/>
    </location>
</feature>
<accession>A0A1I6H1R9</accession>
<dbReference type="GO" id="GO:0015833">
    <property type="term" value="P:peptide transport"/>
    <property type="evidence" value="ECO:0007669"/>
    <property type="project" value="InterPro"/>
</dbReference>
<dbReference type="CDD" id="cd03257">
    <property type="entry name" value="ABC_NikE_OppD_transporters"/>
    <property type="match status" value="1"/>
</dbReference>
<dbReference type="PROSITE" id="PS50893">
    <property type="entry name" value="ABC_TRANSPORTER_2"/>
    <property type="match status" value="1"/>
</dbReference>
<dbReference type="PANTHER" id="PTHR43776">
    <property type="entry name" value="TRANSPORT ATP-BINDING PROTEIN"/>
    <property type="match status" value="1"/>
</dbReference>
<evidence type="ECO:0000256" key="2">
    <source>
        <dbReference type="ARBA" id="ARBA00022741"/>
    </source>
</evidence>
<reference evidence="7" key="1">
    <citation type="submission" date="2016-10" db="EMBL/GenBank/DDBJ databases">
        <authorList>
            <person name="Varghese N."/>
            <person name="Submissions S."/>
        </authorList>
    </citation>
    <scope>NUCLEOTIDE SEQUENCE [LARGE SCALE GENOMIC DNA]</scope>
    <source>
        <strain evidence="7">RD 26</strain>
    </source>
</reference>
<evidence type="ECO:0000313" key="6">
    <source>
        <dbReference type="EMBL" id="SFR48287.1"/>
    </source>
</evidence>
<dbReference type="SMART" id="SM00382">
    <property type="entry name" value="AAA"/>
    <property type="match status" value="1"/>
</dbReference>
<dbReference type="GO" id="GO:0055085">
    <property type="term" value="P:transmembrane transport"/>
    <property type="evidence" value="ECO:0007669"/>
    <property type="project" value="UniProtKB-ARBA"/>
</dbReference>
<proteinExistence type="predicted"/>
<dbReference type="Gene3D" id="3.40.50.300">
    <property type="entry name" value="P-loop containing nucleotide triphosphate hydrolases"/>
    <property type="match status" value="1"/>
</dbReference>
<evidence type="ECO:0000256" key="4">
    <source>
        <dbReference type="SAM" id="MobiDB-lite"/>
    </source>
</evidence>
<evidence type="ECO:0000259" key="5">
    <source>
        <dbReference type="PROSITE" id="PS50893"/>
    </source>
</evidence>
<dbReference type="PROSITE" id="PS00211">
    <property type="entry name" value="ABC_TRANSPORTER_1"/>
    <property type="match status" value="1"/>
</dbReference>